<organism evidence="11 12">
    <name type="scientific">Neorhizobium galegae bv. officinalis</name>
    <dbReference type="NCBI Taxonomy" id="323656"/>
    <lineage>
        <taxon>Bacteria</taxon>
        <taxon>Pseudomonadati</taxon>
        <taxon>Pseudomonadota</taxon>
        <taxon>Alphaproteobacteria</taxon>
        <taxon>Hyphomicrobiales</taxon>
        <taxon>Rhizobiaceae</taxon>
        <taxon>Rhizobium/Agrobacterium group</taxon>
        <taxon>Neorhizobium</taxon>
    </lineage>
</organism>
<feature type="domain" description="ABC transporter" evidence="10">
    <location>
        <begin position="4"/>
        <end position="252"/>
    </location>
</feature>
<evidence type="ECO:0000256" key="4">
    <source>
        <dbReference type="ARBA" id="ARBA00022475"/>
    </source>
</evidence>
<dbReference type="Pfam" id="PF08402">
    <property type="entry name" value="TOBE_2"/>
    <property type="match status" value="1"/>
</dbReference>
<evidence type="ECO:0000256" key="6">
    <source>
        <dbReference type="ARBA" id="ARBA00022741"/>
    </source>
</evidence>
<dbReference type="InterPro" id="IPR017871">
    <property type="entry name" value="ABC_transporter-like_CS"/>
</dbReference>
<dbReference type="GO" id="GO:0055052">
    <property type="term" value="C:ATP-binding cassette (ABC) transporter complex, substrate-binding subunit-containing"/>
    <property type="evidence" value="ECO:0007669"/>
    <property type="project" value="TreeGrafter"/>
</dbReference>
<comment type="similarity">
    <text evidence="2">Belongs to the ABC transporter superfamily.</text>
</comment>
<dbReference type="PANTHER" id="PTHR43875:SF15">
    <property type="entry name" value="TREHALOSE IMPORT ATP-BINDING PROTEIN SUGC"/>
    <property type="match status" value="1"/>
</dbReference>
<keyword evidence="5" id="KW-0997">Cell inner membrane</keyword>
<evidence type="ECO:0000256" key="8">
    <source>
        <dbReference type="ARBA" id="ARBA00022967"/>
    </source>
</evidence>
<keyword evidence="9" id="KW-0472">Membrane</keyword>
<dbReference type="Gene3D" id="2.40.50.140">
    <property type="entry name" value="Nucleic acid-binding proteins"/>
    <property type="match status" value="1"/>
</dbReference>
<evidence type="ECO:0000313" key="11">
    <source>
        <dbReference type="EMBL" id="CDZ32467.1"/>
    </source>
</evidence>
<dbReference type="SMART" id="SM00382">
    <property type="entry name" value="AAA"/>
    <property type="match status" value="1"/>
</dbReference>
<evidence type="ECO:0000256" key="7">
    <source>
        <dbReference type="ARBA" id="ARBA00022840"/>
    </source>
</evidence>
<dbReference type="InterPro" id="IPR027417">
    <property type="entry name" value="P-loop_NTPase"/>
</dbReference>
<keyword evidence="6" id="KW-0547">Nucleotide-binding</keyword>
<dbReference type="Proteomes" id="UP000046176">
    <property type="component" value="Unassembled WGS sequence"/>
</dbReference>
<dbReference type="InterPro" id="IPR047641">
    <property type="entry name" value="ABC_transpr_MalK/UgpC-like"/>
</dbReference>
<dbReference type="PANTHER" id="PTHR43875">
    <property type="entry name" value="MALTODEXTRIN IMPORT ATP-BINDING PROTEIN MSMX"/>
    <property type="match status" value="1"/>
</dbReference>
<proteinExistence type="inferred from homology"/>
<sequence>MTALSLRGIEKSFSGNPILKGVSLDAGPGEFIALVGPSGCGKSTLLRILAGLESADAGEIMLGDRDLSPVPAADRNIAMVFQSYALYPHLTAAQNIAVPLVMRKLTRAQRLPLIGPLMPGQRKAVAAIKRDVREMAVSLKIDHLLDRKPGQMSGGQRQRVALGRAMVRRPSVFLMDEPLSNLDANLRVHARGEIVELHRRAGVPTLYVTHDQAEALSMADRVAVMIGGSLLQLASPQVIYDDPAHIEVARFIGQPRINLFPSQVGADGTIAFGDIRVGLPRETVAAGAPVTIGIRPEFVRVHRTGQQGLPARIDRIEFLGSEIILYCRLDAIGEPVVAKLSPTEGVGLAAGMPVRLEFSAGHLFVFAENGRRLPSTPVDAAVRLETAHG</sequence>
<dbReference type="FunFam" id="3.40.50.300:FF:000042">
    <property type="entry name" value="Maltose/maltodextrin ABC transporter, ATP-binding protein"/>
    <property type="match status" value="1"/>
</dbReference>
<dbReference type="PROSITE" id="PS50893">
    <property type="entry name" value="ABC_TRANSPORTER_2"/>
    <property type="match status" value="1"/>
</dbReference>
<dbReference type="SUPFAM" id="SSF52540">
    <property type="entry name" value="P-loop containing nucleoside triphosphate hydrolases"/>
    <property type="match status" value="1"/>
</dbReference>
<name>A0A0T7FBN9_NEOGA</name>
<comment type="subcellular location">
    <subcellularLocation>
        <location evidence="1">Cell inner membrane</location>
        <topology evidence="1">Peripheral membrane protein</topology>
    </subcellularLocation>
</comment>
<dbReference type="InterPro" id="IPR013611">
    <property type="entry name" value="Transp-assoc_OB_typ2"/>
</dbReference>
<dbReference type="InterPro" id="IPR003593">
    <property type="entry name" value="AAA+_ATPase"/>
</dbReference>
<keyword evidence="7 11" id="KW-0067">ATP-binding</keyword>
<dbReference type="InterPro" id="IPR003439">
    <property type="entry name" value="ABC_transporter-like_ATP-bd"/>
</dbReference>
<dbReference type="Gene3D" id="3.40.50.300">
    <property type="entry name" value="P-loop containing nucleotide triphosphate hydrolases"/>
    <property type="match status" value="1"/>
</dbReference>
<dbReference type="OrthoDB" id="9802264at2"/>
<dbReference type="InterPro" id="IPR008995">
    <property type="entry name" value="Mo/tungstate-bd_C_term_dom"/>
</dbReference>
<accession>A0A0T7FBN9</accession>
<dbReference type="SUPFAM" id="SSF50331">
    <property type="entry name" value="MOP-like"/>
    <property type="match status" value="1"/>
</dbReference>
<dbReference type="InterPro" id="IPR012340">
    <property type="entry name" value="NA-bd_OB-fold"/>
</dbReference>
<dbReference type="GO" id="GO:0140359">
    <property type="term" value="F:ABC-type transporter activity"/>
    <property type="evidence" value="ECO:0007669"/>
    <property type="project" value="UniProtKB-ARBA"/>
</dbReference>
<evidence type="ECO:0000313" key="12">
    <source>
        <dbReference type="Proteomes" id="UP000046176"/>
    </source>
</evidence>
<dbReference type="GO" id="GO:0005524">
    <property type="term" value="F:ATP binding"/>
    <property type="evidence" value="ECO:0007669"/>
    <property type="project" value="UniProtKB-KW"/>
</dbReference>
<keyword evidence="8" id="KW-1278">Translocase</keyword>
<evidence type="ECO:0000256" key="3">
    <source>
        <dbReference type="ARBA" id="ARBA00022448"/>
    </source>
</evidence>
<dbReference type="AlphaFoldDB" id="A0A0T7FBN9"/>
<gene>
    <name evidence="11" type="ORF">NGAL_HAMBI1145_12380</name>
</gene>
<protein>
    <submittedName>
        <fullName evidence="11">ABC transporter, carbohydrate uptake transporter-1 (CUT1) family, ATP-binding protein</fullName>
    </submittedName>
</protein>
<dbReference type="EMBL" id="CCRH01000003">
    <property type="protein sequence ID" value="CDZ32467.1"/>
    <property type="molecule type" value="Genomic_DNA"/>
</dbReference>
<dbReference type="Pfam" id="PF00005">
    <property type="entry name" value="ABC_tran"/>
    <property type="match status" value="1"/>
</dbReference>
<reference evidence="11 12" key="1">
    <citation type="submission" date="2014-08" db="EMBL/GenBank/DDBJ databases">
        <authorList>
            <person name="Chen Y.-H."/>
        </authorList>
    </citation>
    <scope>NUCLEOTIDE SEQUENCE [LARGE SCALE GENOMIC DNA]</scope>
</reference>
<evidence type="ECO:0000256" key="2">
    <source>
        <dbReference type="ARBA" id="ARBA00005417"/>
    </source>
</evidence>
<dbReference type="GO" id="GO:0016887">
    <property type="term" value="F:ATP hydrolysis activity"/>
    <property type="evidence" value="ECO:0007669"/>
    <property type="project" value="InterPro"/>
</dbReference>
<dbReference type="RefSeq" id="WP_046665506.1">
    <property type="nucleotide sequence ID" value="NZ_CCRH01000003.1"/>
</dbReference>
<evidence type="ECO:0000256" key="1">
    <source>
        <dbReference type="ARBA" id="ARBA00004417"/>
    </source>
</evidence>
<evidence type="ECO:0000256" key="5">
    <source>
        <dbReference type="ARBA" id="ARBA00022519"/>
    </source>
</evidence>
<evidence type="ECO:0000259" key="10">
    <source>
        <dbReference type="PROSITE" id="PS50893"/>
    </source>
</evidence>
<dbReference type="Gene3D" id="2.40.50.100">
    <property type="match status" value="1"/>
</dbReference>
<keyword evidence="3" id="KW-0813">Transport</keyword>
<dbReference type="PROSITE" id="PS00211">
    <property type="entry name" value="ABC_TRANSPORTER_1"/>
    <property type="match status" value="1"/>
</dbReference>
<evidence type="ECO:0000256" key="9">
    <source>
        <dbReference type="ARBA" id="ARBA00023136"/>
    </source>
</evidence>
<keyword evidence="4" id="KW-1003">Cell membrane</keyword>